<evidence type="ECO:0000313" key="2">
    <source>
        <dbReference type="Proteomes" id="UP000029917"/>
    </source>
</evidence>
<dbReference type="STRING" id="690417.IC63_09075"/>
<comment type="caution">
    <text evidence="1">The sequence shown here is derived from an EMBL/GenBank/DDBJ whole genome shotgun (WGS) entry which is preliminary data.</text>
</comment>
<name>A0A099FAG8_9RHOB</name>
<accession>A0A099FAG8</accession>
<proteinExistence type="predicted"/>
<gene>
    <name evidence="1" type="ORF">IC63_09075</name>
</gene>
<sequence length="160" mass="18642">MRKIHHRCPDPLIAQQSRHVGNRSAPKFEASPFLFSDPLALSDSFPGRSWYWLTVRRRPIALFTPEQLFQTDTFTADLHAAVYLDPDFRSCIDARCNPMQRHYYVFIRVRNVCEEPADWPTIEVRQSRKFHGGYRAVPSFDLRDSRTGKAKSFSHVTLTD</sequence>
<dbReference type="EMBL" id="JRKS01000024">
    <property type="protein sequence ID" value="KGJ07211.1"/>
    <property type="molecule type" value="Genomic_DNA"/>
</dbReference>
<evidence type="ECO:0000313" key="1">
    <source>
        <dbReference type="EMBL" id="KGJ07211.1"/>
    </source>
</evidence>
<protein>
    <submittedName>
        <fullName evidence="1">Uncharacterized protein</fullName>
    </submittedName>
</protein>
<dbReference type="AlphaFoldDB" id="A0A099FAG8"/>
<keyword evidence="2" id="KW-1185">Reference proteome</keyword>
<reference evidence="1 2" key="2">
    <citation type="submission" date="2014-10" db="EMBL/GenBank/DDBJ databases">
        <title>Paracoccus sanguinis sp. nov., isolated from clinical specimens of New York State patients.</title>
        <authorList>
            <person name="Mingle L.A."/>
            <person name="Cole J.A."/>
            <person name="Lapierre P."/>
            <person name="Musser K.A."/>
        </authorList>
    </citation>
    <scope>NUCLEOTIDE SEQUENCE [LARGE SCALE GENOMIC DNA]</scope>
    <source>
        <strain evidence="1 2">HAMBI 3106</strain>
    </source>
</reference>
<dbReference type="Proteomes" id="UP000029917">
    <property type="component" value="Unassembled WGS sequence"/>
</dbReference>
<reference evidence="1 2" key="1">
    <citation type="submission" date="2014-09" db="EMBL/GenBank/DDBJ databases">
        <authorList>
            <person name="McGinnis J.M."/>
            <person name="Wolfgang W.J."/>
        </authorList>
    </citation>
    <scope>NUCLEOTIDE SEQUENCE [LARGE SCALE GENOMIC DNA]</scope>
    <source>
        <strain evidence="1 2">HAMBI 3106</strain>
    </source>
</reference>
<organism evidence="1 2">
    <name type="scientific">Paracoccus sphaerophysae</name>
    <dbReference type="NCBI Taxonomy" id="690417"/>
    <lineage>
        <taxon>Bacteria</taxon>
        <taxon>Pseudomonadati</taxon>
        <taxon>Pseudomonadota</taxon>
        <taxon>Alphaproteobacteria</taxon>
        <taxon>Rhodobacterales</taxon>
        <taxon>Paracoccaceae</taxon>
        <taxon>Paracoccus</taxon>
    </lineage>
</organism>